<dbReference type="Pfam" id="PF03625">
    <property type="entry name" value="DUF302"/>
    <property type="match status" value="1"/>
</dbReference>
<organism evidence="2 3">
    <name type="scientific">Pontibacter ummariensis</name>
    <dbReference type="NCBI Taxonomy" id="1610492"/>
    <lineage>
        <taxon>Bacteria</taxon>
        <taxon>Pseudomonadati</taxon>
        <taxon>Bacteroidota</taxon>
        <taxon>Cytophagia</taxon>
        <taxon>Cytophagales</taxon>
        <taxon>Hymenobacteraceae</taxon>
        <taxon>Pontibacter</taxon>
    </lineage>
</organism>
<dbReference type="PANTHER" id="PTHR38342:SF1">
    <property type="entry name" value="SLR5037 PROTEIN"/>
    <property type="match status" value="1"/>
</dbReference>
<keyword evidence="3" id="KW-1185">Reference proteome</keyword>
<feature type="domain" description="DUF302" evidence="1">
    <location>
        <begin position="35"/>
        <end position="98"/>
    </location>
</feature>
<proteinExistence type="predicted"/>
<accession>A0A239KT76</accession>
<name>A0A239KT76_9BACT</name>
<evidence type="ECO:0000313" key="2">
    <source>
        <dbReference type="EMBL" id="SNT20813.1"/>
    </source>
</evidence>
<evidence type="ECO:0000259" key="1">
    <source>
        <dbReference type="Pfam" id="PF03625"/>
    </source>
</evidence>
<dbReference type="Proteomes" id="UP000198432">
    <property type="component" value="Unassembled WGS sequence"/>
</dbReference>
<dbReference type="InterPro" id="IPR035923">
    <property type="entry name" value="TT1751-like_sf"/>
</dbReference>
<dbReference type="RefSeq" id="WP_089321531.1">
    <property type="nucleotide sequence ID" value="NZ_FZOQ01000031.1"/>
</dbReference>
<dbReference type="EMBL" id="FZOQ01000031">
    <property type="protein sequence ID" value="SNT20813.1"/>
    <property type="molecule type" value="Genomic_DNA"/>
</dbReference>
<dbReference type="InterPro" id="IPR016796">
    <property type="entry name" value="UCP021774"/>
</dbReference>
<dbReference type="AlphaFoldDB" id="A0A239KT76"/>
<gene>
    <name evidence="2" type="ORF">SAMN06296052_13111</name>
</gene>
<sequence length="128" mass="14408">MNYHFTKKVNYSYKEALDKTKAALSSEGFGVISEIDLKEKFKEKLYVDFREYKILGACNPKLAYQAIGQEDKIGVMLPCNLLVQEHENGEVEVTAINPMESMSAIGNDKLEAIAKEVSQRLETVIDSI</sequence>
<protein>
    <submittedName>
        <fullName evidence="2">Uncharacterized conserved protein, DUF302 family</fullName>
    </submittedName>
</protein>
<dbReference type="CDD" id="cd14797">
    <property type="entry name" value="DUF302"/>
    <property type="match status" value="1"/>
</dbReference>
<dbReference type="OrthoDB" id="9791067at2"/>
<dbReference type="PANTHER" id="PTHR38342">
    <property type="entry name" value="SLR5037 PROTEIN"/>
    <property type="match status" value="1"/>
</dbReference>
<reference evidence="3" key="1">
    <citation type="submission" date="2017-06" db="EMBL/GenBank/DDBJ databases">
        <authorList>
            <person name="Varghese N."/>
            <person name="Submissions S."/>
        </authorList>
    </citation>
    <scope>NUCLEOTIDE SEQUENCE [LARGE SCALE GENOMIC DNA]</scope>
    <source>
        <strain evidence="3">NKM1</strain>
    </source>
</reference>
<dbReference type="PIRSF" id="PIRSF021774">
    <property type="entry name" value="UCP021774"/>
    <property type="match status" value="1"/>
</dbReference>
<dbReference type="Gene3D" id="3.30.310.70">
    <property type="entry name" value="TT1751-like domain"/>
    <property type="match status" value="1"/>
</dbReference>
<evidence type="ECO:0000313" key="3">
    <source>
        <dbReference type="Proteomes" id="UP000198432"/>
    </source>
</evidence>
<dbReference type="SUPFAM" id="SSF103247">
    <property type="entry name" value="TT1751-like"/>
    <property type="match status" value="1"/>
</dbReference>
<dbReference type="InterPro" id="IPR005180">
    <property type="entry name" value="DUF302"/>
</dbReference>